<comment type="similarity">
    <text evidence="1">Belongs to the 2-5A synthase family.</text>
</comment>
<dbReference type="PROSITE" id="PS50152">
    <property type="entry name" value="25A_SYNTH_3"/>
    <property type="match status" value="1"/>
</dbReference>
<accession>Q8WPV7</accession>
<dbReference type="GO" id="GO:0003725">
    <property type="term" value="F:double-stranded RNA binding"/>
    <property type="evidence" value="ECO:0007669"/>
    <property type="project" value="TreeGrafter"/>
</dbReference>
<dbReference type="Gene3D" id="1.10.1410.20">
    <property type="entry name" value="2'-5'-oligoadenylate synthetase 1, domain 2"/>
    <property type="match status" value="1"/>
</dbReference>
<evidence type="ECO:0000256" key="1">
    <source>
        <dbReference type="ARBA" id="ARBA00009526"/>
    </source>
</evidence>
<dbReference type="PANTHER" id="PTHR11258">
    <property type="entry name" value="2-5 OLIGOADENYLATE SYNTHETASE"/>
    <property type="match status" value="1"/>
</dbReference>
<protein>
    <submittedName>
        <fullName evidence="3">Putative (2-5)A-1 synthetase</fullName>
    </submittedName>
</protein>
<organism evidence="3">
    <name type="scientific">Suberites domuncula</name>
    <name type="common">Sponge</name>
    <dbReference type="NCBI Taxonomy" id="55567"/>
    <lineage>
        <taxon>Eukaryota</taxon>
        <taxon>Metazoa</taxon>
        <taxon>Porifera</taxon>
        <taxon>Demospongiae</taxon>
        <taxon>Heteroscleromorpha</taxon>
        <taxon>Suberitida</taxon>
        <taxon>Suberitidae</taxon>
        <taxon>Suberites</taxon>
    </lineage>
</organism>
<dbReference type="SUPFAM" id="SSF81631">
    <property type="entry name" value="PAP/OAS1 substrate-binding domain"/>
    <property type="match status" value="1"/>
</dbReference>
<dbReference type="SUPFAM" id="SSF81301">
    <property type="entry name" value="Nucleotidyltransferase"/>
    <property type="match status" value="1"/>
</dbReference>
<dbReference type="PANTHER" id="PTHR11258:SF22">
    <property type="entry name" value="MATH DOMAIN-CONTAINING PROTEIN"/>
    <property type="match status" value="1"/>
</dbReference>
<dbReference type="EMBL" id="AJ301652">
    <property type="protein sequence ID" value="CAC82933.1"/>
    <property type="molecule type" value="mRNA"/>
</dbReference>
<reference evidence="3" key="1">
    <citation type="submission" date="2000-11" db="EMBL/GenBank/DDBJ databases">
        <title>Silicate, a potential morphogen in the sponge Suberites domuncula.</title>
        <authorList>
            <person name="Grebenjuk V.A."/>
            <person name="Mueller I.M."/>
            <person name="Mueller W.E.G."/>
        </authorList>
    </citation>
    <scope>NUCLEOTIDE SEQUENCE</scope>
</reference>
<sequence length="324" mass="37846">MSHSDAERAIGQLVSTLQQDLQRYTGISVTEVVKAGSMGHGTTVPGNFDIDLVLYSSNVEGDNVRDYGYGSYLKKLEEFITDRRVFGWGTISNVSTTRYAVQFKYQNNVDVDLLVSPVWWDYSPNRPDKFFLYLRDKVPNDAETRHRFSVNASKWQVAFMKSRPSKVKELITRAKAWRNRLWPKSEGGRGRPSSFLISLLVLRAYEKKENQRSGYASNDERRTTEQLKSIVRNHRSMDIYWEEYYQERDYPTLLQLRTPRLVDPANPANNVYLSGIGSYSKNQRSHDYADCGDGDWSEFERKVEQFDLEKSVQEIQEPQRRYYY</sequence>
<dbReference type="CDD" id="cd05400">
    <property type="entry name" value="NT_2-5OAS_ClassI-CCAase"/>
    <property type="match status" value="1"/>
</dbReference>
<dbReference type="Gene3D" id="3.30.460.10">
    <property type="entry name" value="Beta Polymerase, domain 2"/>
    <property type="match status" value="1"/>
</dbReference>
<dbReference type="GO" id="GO:0005654">
    <property type="term" value="C:nucleoplasm"/>
    <property type="evidence" value="ECO:0007669"/>
    <property type="project" value="TreeGrafter"/>
</dbReference>
<dbReference type="InterPro" id="IPR018952">
    <property type="entry name" value="2-5-oligoAdlate_synth_1_dom2/C"/>
</dbReference>
<proteinExistence type="evidence at transcript level"/>
<dbReference type="InterPro" id="IPR006116">
    <property type="entry name" value="NT_2-5OAS_ClassI-CCAase"/>
</dbReference>
<dbReference type="Pfam" id="PF10421">
    <property type="entry name" value="OAS1_C"/>
    <property type="match status" value="1"/>
</dbReference>
<evidence type="ECO:0000259" key="2">
    <source>
        <dbReference type="Pfam" id="PF10421"/>
    </source>
</evidence>
<dbReference type="GO" id="GO:0001730">
    <property type="term" value="F:2'-5'-oligoadenylate synthetase activity"/>
    <property type="evidence" value="ECO:0007669"/>
    <property type="project" value="TreeGrafter"/>
</dbReference>
<evidence type="ECO:0000313" key="3">
    <source>
        <dbReference type="EMBL" id="CAC82933.1"/>
    </source>
</evidence>
<dbReference type="GO" id="GO:0016020">
    <property type="term" value="C:membrane"/>
    <property type="evidence" value="ECO:0007669"/>
    <property type="project" value="TreeGrafter"/>
</dbReference>
<feature type="domain" description="2'-5'-oligoadenylate synthetase 1" evidence="2">
    <location>
        <begin position="143"/>
        <end position="271"/>
    </location>
</feature>
<dbReference type="AlphaFoldDB" id="Q8WPV7"/>
<dbReference type="GO" id="GO:0005829">
    <property type="term" value="C:cytosol"/>
    <property type="evidence" value="ECO:0007669"/>
    <property type="project" value="TreeGrafter"/>
</dbReference>
<name>Q8WPV7_SUBDO</name>
<dbReference type="InterPro" id="IPR043519">
    <property type="entry name" value="NT_sf"/>
</dbReference>